<comment type="caution">
    <text evidence="14">The sequence shown here is derived from an EMBL/GenBank/DDBJ whole genome shotgun (WGS) entry which is preliminary data.</text>
</comment>
<protein>
    <recommendedName>
        <fullName evidence="16">RING-type domain-containing protein</fullName>
    </recommendedName>
</protein>
<evidence type="ECO:0000256" key="5">
    <source>
        <dbReference type="ARBA" id="ARBA00022833"/>
    </source>
</evidence>
<evidence type="ECO:0000259" key="13">
    <source>
        <dbReference type="PROSITE" id="PS50089"/>
    </source>
</evidence>
<keyword evidence="6 10" id="KW-1133">Transmembrane helix</keyword>
<dbReference type="Pfam" id="PF23106">
    <property type="entry name" value="EGF_Teneurin"/>
    <property type="match status" value="1"/>
</dbReference>
<evidence type="ECO:0000256" key="10">
    <source>
        <dbReference type="SAM" id="Phobius"/>
    </source>
</evidence>
<comment type="subcellular location">
    <subcellularLocation>
        <location evidence="1">Membrane</location>
    </subcellularLocation>
</comment>
<keyword evidence="2 10" id="KW-0812">Transmembrane</keyword>
<dbReference type="AlphaFoldDB" id="A0AAU9KCE9"/>
<name>A0AAU9KCE9_9CILI</name>
<keyword evidence="5" id="KW-0862">Zinc</keyword>
<evidence type="ECO:0000256" key="4">
    <source>
        <dbReference type="ARBA" id="ARBA00022771"/>
    </source>
</evidence>
<keyword evidence="7 10" id="KW-0472">Membrane</keyword>
<dbReference type="PANTHER" id="PTHR46539:SF1">
    <property type="entry name" value="E3 UBIQUITIN-PROTEIN LIGASE ATL42"/>
    <property type="match status" value="1"/>
</dbReference>
<keyword evidence="3" id="KW-0479">Metal-binding</keyword>
<evidence type="ECO:0000256" key="8">
    <source>
        <dbReference type="PROSITE-ProRule" id="PRU00076"/>
    </source>
</evidence>
<organism evidence="14 15">
    <name type="scientific">Blepharisma stoltei</name>
    <dbReference type="NCBI Taxonomy" id="1481888"/>
    <lineage>
        <taxon>Eukaryota</taxon>
        <taxon>Sar</taxon>
        <taxon>Alveolata</taxon>
        <taxon>Ciliophora</taxon>
        <taxon>Postciliodesmatophora</taxon>
        <taxon>Heterotrichea</taxon>
        <taxon>Heterotrichida</taxon>
        <taxon>Blepharismidae</taxon>
        <taxon>Blepharisma</taxon>
    </lineage>
</organism>
<evidence type="ECO:0000256" key="1">
    <source>
        <dbReference type="ARBA" id="ARBA00004370"/>
    </source>
</evidence>
<dbReference type="EMBL" id="CAJZBQ010000062">
    <property type="protein sequence ID" value="CAG9335683.1"/>
    <property type="molecule type" value="Genomic_DNA"/>
</dbReference>
<evidence type="ECO:0000256" key="7">
    <source>
        <dbReference type="ARBA" id="ARBA00023136"/>
    </source>
</evidence>
<feature type="transmembrane region" description="Helical" evidence="10">
    <location>
        <begin position="297"/>
        <end position="319"/>
    </location>
</feature>
<feature type="domain" description="EGF-like" evidence="12">
    <location>
        <begin position="141"/>
        <end position="173"/>
    </location>
</feature>
<evidence type="ECO:0000259" key="12">
    <source>
        <dbReference type="PROSITE" id="PS50026"/>
    </source>
</evidence>
<evidence type="ECO:0000256" key="2">
    <source>
        <dbReference type="ARBA" id="ARBA00022692"/>
    </source>
</evidence>
<feature type="chain" id="PRO_5043549591" description="RING-type domain-containing protein" evidence="11">
    <location>
        <begin position="18"/>
        <end position="454"/>
    </location>
</feature>
<dbReference type="InterPro" id="IPR001841">
    <property type="entry name" value="Znf_RING"/>
</dbReference>
<feature type="disulfide bond" evidence="8">
    <location>
        <begin position="163"/>
        <end position="172"/>
    </location>
</feature>
<dbReference type="PROSITE" id="PS01186">
    <property type="entry name" value="EGF_2"/>
    <property type="match status" value="1"/>
</dbReference>
<dbReference type="PROSITE" id="PS50089">
    <property type="entry name" value="ZF_RING_2"/>
    <property type="match status" value="1"/>
</dbReference>
<dbReference type="CDD" id="cd16454">
    <property type="entry name" value="RING-H2_PA-TM-RING"/>
    <property type="match status" value="1"/>
</dbReference>
<dbReference type="InterPro" id="IPR013083">
    <property type="entry name" value="Znf_RING/FYVE/PHD"/>
</dbReference>
<dbReference type="GO" id="GO:0008270">
    <property type="term" value="F:zinc ion binding"/>
    <property type="evidence" value="ECO:0007669"/>
    <property type="project" value="UniProtKB-KW"/>
</dbReference>
<dbReference type="Gene3D" id="3.30.40.10">
    <property type="entry name" value="Zinc/RING finger domain, C3HC4 (zinc finger)"/>
    <property type="match status" value="1"/>
</dbReference>
<sequence>MIMTSILLSLSILTIKSQKNISLNPEDVIETSNSNQWTYYTLPRPLFLKTYLRIWLEITSSQGNARPVLALSSKKPVFGSSQSSVIADFVDFDEFYSESNHHSLILLSSEISSWPEIYVGVGNANFESSSMKYKIGLDSKERILCPNDCSGNGNCVSLNKCNCFSGFIGQSCRIPAVELKESESVIRAPVYGKTYGYINMSPIKSNEIKLEMEWEGNAGILLLNYDGNSPSSLPSLYNYYLSVILQGSDNSRSLDIDVTKIKGRLYFLLYNKMNPNSSLDLYIRYKESDSSIRDKPVLFYSISVVIGFIAFVIAVTLYCKWKKCWLFNETMKEQEGSPGLSASFINKKYPALQFSTISLTHNSNLTCAICFEQFQGNSTVRMLPCNHLFHTLCIEEWFLTSKTCCLCKRDCSLEESNVLLTFENNTNCEAHDNNQSLVTIPDDIAYKDHPKIII</sequence>
<proteinExistence type="predicted"/>
<keyword evidence="15" id="KW-1185">Reference proteome</keyword>
<evidence type="ECO:0000256" key="3">
    <source>
        <dbReference type="ARBA" id="ARBA00022723"/>
    </source>
</evidence>
<dbReference type="SMART" id="SM00184">
    <property type="entry name" value="RING"/>
    <property type="match status" value="1"/>
</dbReference>
<keyword evidence="11" id="KW-0732">Signal</keyword>
<feature type="signal peptide" evidence="11">
    <location>
        <begin position="1"/>
        <end position="17"/>
    </location>
</feature>
<keyword evidence="8" id="KW-1015">Disulfide bond</keyword>
<gene>
    <name evidence="14" type="ORF">BSTOLATCC_MIC64146</name>
</gene>
<evidence type="ECO:0000313" key="15">
    <source>
        <dbReference type="Proteomes" id="UP001162131"/>
    </source>
</evidence>
<dbReference type="Proteomes" id="UP001162131">
    <property type="component" value="Unassembled WGS sequence"/>
</dbReference>
<feature type="disulfide bond" evidence="8">
    <location>
        <begin position="145"/>
        <end position="155"/>
    </location>
</feature>
<accession>A0AAU9KCE9</accession>
<keyword evidence="4 9" id="KW-0863">Zinc-finger</keyword>
<evidence type="ECO:0000256" key="9">
    <source>
        <dbReference type="PROSITE-ProRule" id="PRU00175"/>
    </source>
</evidence>
<evidence type="ECO:0000256" key="6">
    <source>
        <dbReference type="ARBA" id="ARBA00022989"/>
    </source>
</evidence>
<dbReference type="SUPFAM" id="SSF57850">
    <property type="entry name" value="RING/U-box"/>
    <property type="match status" value="1"/>
</dbReference>
<evidence type="ECO:0000256" key="11">
    <source>
        <dbReference type="SAM" id="SignalP"/>
    </source>
</evidence>
<dbReference type="GO" id="GO:0016020">
    <property type="term" value="C:membrane"/>
    <property type="evidence" value="ECO:0007669"/>
    <property type="project" value="UniProtKB-SubCell"/>
</dbReference>
<evidence type="ECO:0008006" key="16">
    <source>
        <dbReference type="Google" id="ProtNLM"/>
    </source>
</evidence>
<dbReference type="PANTHER" id="PTHR46539">
    <property type="entry name" value="E3 UBIQUITIN-PROTEIN LIGASE ATL42"/>
    <property type="match status" value="1"/>
</dbReference>
<dbReference type="Gene3D" id="2.60.120.260">
    <property type="entry name" value="Galactose-binding domain-like"/>
    <property type="match status" value="1"/>
</dbReference>
<feature type="domain" description="RING-type" evidence="13">
    <location>
        <begin position="367"/>
        <end position="408"/>
    </location>
</feature>
<comment type="caution">
    <text evidence="8">Lacks conserved residue(s) required for the propagation of feature annotation.</text>
</comment>
<dbReference type="PROSITE" id="PS00022">
    <property type="entry name" value="EGF_1"/>
    <property type="match status" value="1"/>
</dbReference>
<reference evidence="14" key="1">
    <citation type="submission" date="2021-09" db="EMBL/GenBank/DDBJ databases">
        <authorList>
            <consortium name="AG Swart"/>
            <person name="Singh M."/>
            <person name="Singh A."/>
            <person name="Seah K."/>
            <person name="Emmerich C."/>
        </authorList>
    </citation>
    <scope>NUCLEOTIDE SEQUENCE</scope>
    <source>
        <strain evidence="14">ATCC30299</strain>
    </source>
</reference>
<dbReference type="Pfam" id="PF13639">
    <property type="entry name" value="zf-RING_2"/>
    <property type="match status" value="1"/>
</dbReference>
<evidence type="ECO:0000313" key="14">
    <source>
        <dbReference type="EMBL" id="CAG9335683.1"/>
    </source>
</evidence>
<dbReference type="PROSITE" id="PS50026">
    <property type="entry name" value="EGF_3"/>
    <property type="match status" value="1"/>
</dbReference>
<dbReference type="InterPro" id="IPR000742">
    <property type="entry name" value="EGF"/>
</dbReference>
<keyword evidence="8" id="KW-0245">EGF-like domain</keyword>